<comment type="similarity">
    <text evidence="3">Belongs to the complex I 75 kDa subunit family.</text>
</comment>
<dbReference type="GO" id="GO:0016020">
    <property type="term" value="C:membrane"/>
    <property type="evidence" value="ECO:0007669"/>
    <property type="project" value="UniProtKB-SubCell"/>
</dbReference>
<dbReference type="SMART" id="SM00929">
    <property type="entry name" value="NADH-G_4Fe-4S_3"/>
    <property type="match status" value="1"/>
</dbReference>
<protein>
    <submittedName>
        <fullName evidence="15">NADH-quinone oxidoreductase subunit G</fullName>
        <ecNumber evidence="15">1.6.5.11</ecNumber>
    </submittedName>
</protein>
<dbReference type="OrthoDB" id="9803192at2"/>
<sequence>MPVVIVDGKEIEIGAQERLNGIQVAQRAGAEVPHYCWHPGLSVVASCRMCLVECGQKDAATGKIAMQPRLVPACQTPAKEGTVFVTNSQKVIDARAMVEEDLLLRHPVDCPICDKAGECSLQDYHFEYGRDQRRADIQPFSSRRRELGDTVTLFVDRCVMCTRCVRFTREISGTNELMVINRGAHEEIDVFRNDAGELQFPLDNKMSGNVCDLCPVGALGDKDFLYKQRVWFMKSHDNVCAGCSTGCSIKVEENQDHIYRLKPRENPHVNQWWMCDDGRYGWKHVHDEGRQIDLRRKSTTASNGSYTNLDWHALPAELEKSLTAAGKLGVVLSPHLTVEEAFLLVSYIRRLDPQAIVAMGPIPVEGTDEKFKNGFTIHAEKCPNRRGVDAVAANFAGKVIDWNEFLTEHASSLGGVWISGGYKTNWNDAAAVEKLSGVKTLIVQDCFASPLWDAATYQVPGGTFAEREGSYVNFNDRLQSFRWAIRAPAGVLVEGQLFWQLAGRSGLYQAKQVLAEAAREIPFFAPALSGVHELGVDLKVNQLAAAGAPQPAVATT</sequence>
<evidence type="ECO:0000256" key="8">
    <source>
        <dbReference type="ARBA" id="ARBA00023004"/>
    </source>
</evidence>
<dbReference type="Pfam" id="PF22117">
    <property type="entry name" value="Fer4_Nqo3"/>
    <property type="match status" value="1"/>
</dbReference>
<keyword evidence="9" id="KW-0411">Iron-sulfur</keyword>
<keyword evidence="10" id="KW-0520">NAD</keyword>
<dbReference type="Pfam" id="PF04879">
    <property type="entry name" value="Molybdop_Fe4S4"/>
    <property type="match status" value="1"/>
</dbReference>
<comment type="cofactor">
    <cofactor evidence="1">
        <name>[4Fe-4S] cluster</name>
        <dbReference type="ChEBI" id="CHEBI:49883"/>
    </cofactor>
</comment>
<keyword evidence="5" id="KW-0001">2Fe-2S</keyword>
<gene>
    <name evidence="15" type="primary">nuoG</name>
    <name evidence="15" type="ORF">ETAA8_21930</name>
</gene>
<dbReference type="Pfam" id="PF13510">
    <property type="entry name" value="Fer2_4"/>
    <property type="match status" value="1"/>
</dbReference>
<dbReference type="InterPro" id="IPR019574">
    <property type="entry name" value="NADH_UbQ_OxRdtase_Gsu_4Fe4S-bd"/>
</dbReference>
<dbReference type="Gene3D" id="2.20.25.90">
    <property type="entry name" value="ADC-like domains"/>
    <property type="match status" value="1"/>
</dbReference>
<dbReference type="Proteomes" id="UP000315017">
    <property type="component" value="Chromosome"/>
</dbReference>
<keyword evidence="8" id="KW-0408">Iron</keyword>
<evidence type="ECO:0000313" key="15">
    <source>
        <dbReference type="EMBL" id="QDU27109.1"/>
    </source>
</evidence>
<dbReference type="InterPro" id="IPR050123">
    <property type="entry name" value="Prok_molybdopt-oxidoreductase"/>
</dbReference>
<comment type="cofactor">
    <cofactor evidence="12">
        <name>[2Fe-2S] cluster</name>
        <dbReference type="ChEBI" id="CHEBI:190135"/>
    </cofactor>
</comment>
<evidence type="ECO:0000256" key="12">
    <source>
        <dbReference type="ARBA" id="ARBA00034078"/>
    </source>
</evidence>
<proteinExistence type="inferred from homology"/>
<dbReference type="InterPro" id="IPR000283">
    <property type="entry name" value="NADH_UbQ_OxRdtase_75kDa_su_CS"/>
</dbReference>
<dbReference type="InterPro" id="IPR006963">
    <property type="entry name" value="Mopterin_OxRdtase_4Fe-4S_dom"/>
</dbReference>
<dbReference type="GO" id="GO:0051539">
    <property type="term" value="F:4 iron, 4 sulfur cluster binding"/>
    <property type="evidence" value="ECO:0007669"/>
    <property type="project" value="UniProtKB-KW"/>
</dbReference>
<keyword evidence="6" id="KW-0479">Metal-binding</keyword>
<dbReference type="PANTHER" id="PTHR43105:SF13">
    <property type="entry name" value="NADH-UBIQUINONE OXIDOREDUCTASE 75 KDA SUBUNIT, MITOCHONDRIAL"/>
    <property type="match status" value="1"/>
</dbReference>
<dbReference type="SMART" id="SM00926">
    <property type="entry name" value="Molybdop_Fe4S4"/>
    <property type="match status" value="1"/>
</dbReference>
<dbReference type="InterPro" id="IPR036010">
    <property type="entry name" value="2Fe-2S_ferredoxin-like_sf"/>
</dbReference>
<dbReference type="FunFam" id="3.10.20.740:FF:000004">
    <property type="entry name" value="NADH-quinone oxidoreductase"/>
    <property type="match status" value="1"/>
</dbReference>
<evidence type="ECO:0000256" key="11">
    <source>
        <dbReference type="ARBA" id="ARBA00023136"/>
    </source>
</evidence>
<keyword evidence="4" id="KW-0004">4Fe-4S</keyword>
<dbReference type="PROSITE" id="PS00641">
    <property type="entry name" value="COMPLEX1_75K_1"/>
    <property type="match status" value="1"/>
</dbReference>
<evidence type="ECO:0000256" key="4">
    <source>
        <dbReference type="ARBA" id="ARBA00022485"/>
    </source>
</evidence>
<evidence type="ECO:0000259" key="14">
    <source>
        <dbReference type="PROSITE" id="PS51839"/>
    </source>
</evidence>
<keyword evidence="7" id="KW-1278">Translocase</keyword>
<evidence type="ECO:0000256" key="6">
    <source>
        <dbReference type="ARBA" id="ARBA00022723"/>
    </source>
</evidence>
<evidence type="ECO:0000256" key="5">
    <source>
        <dbReference type="ARBA" id="ARBA00022714"/>
    </source>
</evidence>
<dbReference type="Pfam" id="PF10588">
    <property type="entry name" value="NADH-G_4Fe-4S_3"/>
    <property type="match status" value="1"/>
</dbReference>
<evidence type="ECO:0000256" key="7">
    <source>
        <dbReference type="ARBA" id="ARBA00022967"/>
    </source>
</evidence>
<organism evidence="15 16">
    <name type="scientific">Anatilimnocola aggregata</name>
    <dbReference type="NCBI Taxonomy" id="2528021"/>
    <lineage>
        <taxon>Bacteria</taxon>
        <taxon>Pseudomonadati</taxon>
        <taxon>Planctomycetota</taxon>
        <taxon>Planctomycetia</taxon>
        <taxon>Pirellulales</taxon>
        <taxon>Pirellulaceae</taxon>
        <taxon>Anatilimnocola</taxon>
    </lineage>
</organism>
<evidence type="ECO:0000256" key="9">
    <source>
        <dbReference type="ARBA" id="ARBA00023014"/>
    </source>
</evidence>
<dbReference type="EMBL" id="CP036274">
    <property type="protein sequence ID" value="QDU27109.1"/>
    <property type="molecule type" value="Genomic_DNA"/>
</dbReference>
<dbReference type="KEGG" id="aagg:ETAA8_21930"/>
<keyword evidence="15" id="KW-0560">Oxidoreductase</keyword>
<dbReference type="GO" id="GO:0046872">
    <property type="term" value="F:metal ion binding"/>
    <property type="evidence" value="ECO:0007669"/>
    <property type="project" value="UniProtKB-KW"/>
</dbReference>
<dbReference type="GO" id="GO:0008137">
    <property type="term" value="F:NADH dehydrogenase (ubiquinone) activity"/>
    <property type="evidence" value="ECO:0007669"/>
    <property type="project" value="InterPro"/>
</dbReference>
<evidence type="ECO:0000259" key="13">
    <source>
        <dbReference type="PROSITE" id="PS51669"/>
    </source>
</evidence>
<evidence type="ECO:0000256" key="3">
    <source>
        <dbReference type="ARBA" id="ARBA00005404"/>
    </source>
</evidence>
<keyword evidence="16" id="KW-1185">Reference proteome</keyword>
<reference evidence="15 16" key="1">
    <citation type="submission" date="2019-02" db="EMBL/GenBank/DDBJ databases">
        <title>Deep-cultivation of Planctomycetes and their phenomic and genomic characterization uncovers novel biology.</title>
        <authorList>
            <person name="Wiegand S."/>
            <person name="Jogler M."/>
            <person name="Boedeker C."/>
            <person name="Pinto D."/>
            <person name="Vollmers J."/>
            <person name="Rivas-Marin E."/>
            <person name="Kohn T."/>
            <person name="Peeters S.H."/>
            <person name="Heuer A."/>
            <person name="Rast P."/>
            <person name="Oberbeckmann S."/>
            <person name="Bunk B."/>
            <person name="Jeske O."/>
            <person name="Meyerdierks A."/>
            <person name="Storesund J.E."/>
            <person name="Kallscheuer N."/>
            <person name="Luecker S."/>
            <person name="Lage O.M."/>
            <person name="Pohl T."/>
            <person name="Merkel B.J."/>
            <person name="Hornburger P."/>
            <person name="Mueller R.-W."/>
            <person name="Bruemmer F."/>
            <person name="Labrenz M."/>
            <person name="Spormann A.M."/>
            <person name="Op den Camp H."/>
            <person name="Overmann J."/>
            <person name="Amann R."/>
            <person name="Jetten M.S.M."/>
            <person name="Mascher T."/>
            <person name="Medema M.H."/>
            <person name="Devos D.P."/>
            <person name="Kaster A.-K."/>
            <person name="Ovreas L."/>
            <person name="Rohde M."/>
            <person name="Galperin M.Y."/>
            <person name="Jogler C."/>
        </authorList>
    </citation>
    <scope>NUCLEOTIDE SEQUENCE [LARGE SCALE GENOMIC DNA]</scope>
    <source>
        <strain evidence="15 16">ETA_A8</strain>
    </source>
</reference>
<dbReference type="Gene3D" id="3.10.20.740">
    <property type="match status" value="1"/>
</dbReference>
<name>A0A517YA50_9BACT</name>
<feature type="domain" description="4Fe-4S Mo/W bis-MGD-type" evidence="13">
    <location>
        <begin position="233"/>
        <end position="289"/>
    </location>
</feature>
<evidence type="ECO:0000256" key="1">
    <source>
        <dbReference type="ARBA" id="ARBA00001966"/>
    </source>
</evidence>
<accession>A0A517YA50</accession>
<dbReference type="PROSITE" id="PS51669">
    <property type="entry name" value="4FE4S_MOW_BIS_MGD"/>
    <property type="match status" value="1"/>
</dbReference>
<dbReference type="AlphaFoldDB" id="A0A517YA50"/>
<dbReference type="RefSeq" id="WP_145087981.1">
    <property type="nucleotide sequence ID" value="NZ_CP036274.1"/>
</dbReference>
<comment type="subcellular location">
    <subcellularLocation>
        <location evidence="2">Membrane</location>
    </subcellularLocation>
</comment>
<dbReference type="EC" id="1.6.5.11" evidence="15"/>
<dbReference type="FunFam" id="3.30.70.20:FF:000002">
    <property type="entry name" value="NADH-ubiquinone oxidoreductase 75 kDa subunit"/>
    <property type="match status" value="1"/>
</dbReference>
<dbReference type="SUPFAM" id="SSF54292">
    <property type="entry name" value="2Fe-2S ferredoxin-like"/>
    <property type="match status" value="1"/>
</dbReference>
<dbReference type="PROSITE" id="PS51839">
    <property type="entry name" value="4FE4S_HC3"/>
    <property type="match status" value="1"/>
</dbReference>
<keyword evidence="11" id="KW-0472">Membrane</keyword>
<dbReference type="SUPFAM" id="SSF54862">
    <property type="entry name" value="4Fe-4S ferredoxins"/>
    <property type="match status" value="1"/>
</dbReference>
<dbReference type="GO" id="GO:0042773">
    <property type="term" value="P:ATP synthesis coupled electron transport"/>
    <property type="evidence" value="ECO:0007669"/>
    <property type="project" value="InterPro"/>
</dbReference>
<dbReference type="SUPFAM" id="SSF53706">
    <property type="entry name" value="Formate dehydrogenase/DMSO reductase, domains 1-3"/>
    <property type="match status" value="1"/>
</dbReference>
<feature type="domain" description="4Fe-4S His(Cys)3-ligated-type" evidence="14">
    <location>
        <begin position="90"/>
        <end position="129"/>
    </location>
</feature>
<evidence type="ECO:0000313" key="16">
    <source>
        <dbReference type="Proteomes" id="UP000315017"/>
    </source>
</evidence>
<dbReference type="GO" id="GO:0016491">
    <property type="term" value="F:oxidoreductase activity"/>
    <property type="evidence" value="ECO:0007669"/>
    <property type="project" value="UniProtKB-KW"/>
</dbReference>
<evidence type="ECO:0000256" key="2">
    <source>
        <dbReference type="ARBA" id="ARBA00004370"/>
    </source>
</evidence>
<dbReference type="PANTHER" id="PTHR43105">
    <property type="entry name" value="RESPIRATORY NITRATE REDUCTASE"/>
    <property type="match status" value="1"/>
</dbReference>
<dbReference type="PROSITE" id="PS00643">
    <property type="entry name" value="COMPLEX1_75K_3"/>
    <property type="match status" value="1"/>
</dbReference>
<dbReference type="Gene3D" id="3.40.50.740">
    <property type="match status" value="1"/>
</dbReference>
<evidence type="ECO:0000256" key="10">
    <source>
        <dbReference type="ARBA" id="ARBA00023027"/>
    </source>
</evidence>
<dbReference type="GO" id="GO:0051537">
    <property type="term" value="F:2 iron, 2 sulfur cluster binding"/>
    <property type="evidence" value="ECO:0007669"/>
    <property type="project" value="UniProtKB-KW"/>
</dbReference>
<dbReference type="InterPro" id="IPR054351">
    <property type="entry name" value="NADH_UbQ_OxRdtase_ferredoxin"/>
</dbReference>